<dbReference type="PROSITE" id="PS01124">
    <property type="entry name" value="HTH_ARAC_FAMILY_2"/>
    <property type="match status" value="1"/>
</dbReference>
<keyword evidence="5" id="KW-1185">Reference proteome</keyword>
<protein>
    <submittedName>
        <fullName evidence="4">Uncharacterized protein</fullName>
    </submittedName>
</protein>
<evidence type="ECO:0000313" key="4">
    <source>
        <dbReference type="EMBL" id="BDI29055.1"/>
    </source>
</evidence>
<name>A0A402CUQ0_9BACT</name>
<dbReference type="Pfam" id="PF12833">
    <property type="entry name" value="HTH_18"/>
    <property type="match status" value="1"/>
</dbReference>
<dbReference type="Gene3D" id="1.10.10.60">
    <property type="entry name" value="Homeodomain-like"/>
    <property type="match status" value="2"/>
</dbReference>
<dbReference type="InterPro" id="IPR018060">
    <property type="entry name" value="HTH_AraC"/>
</dbReference>
<dbReference type="PANTHER" id="PTHR43280">
    <property type="entry name" value="ARAC-FAMILY TRANSCRIPTIONAL REGULATOR"/>
    <property type="match status" value="1"/>
</dbReference>
<dbReference type="EMBL" id="AP025739">
    <property type="protein sequence ID" value="BDI29055.1"/>
    <property type="molecule type" value="Genomic_DNA"/>
</dbReference>
<evidence type="ECO:0000256" key="2">
    <source>
        <dbReference type="ARBA" id="ARBA00023125"/>
    </source>
</evidence>
<keyword evidence="3" id="KW-0804">Transcription</keyword>
<dbReference type="RefSeq" id="WP_119321102.1">
    <property type="nucleotide sequence ID" value="NZ_AP025739.1"/>
</dbReference>
<dbReference type="KEGG" id="ccot:CCAX7_11060"/>
<proteinExistence type="predicted"/>
<evidence type="ECO:0000313" key="5">
    <source>
        <dbReference type="Proteomes" id="UP000287394"/>
    </source>
</evidence>
<evidence type="ECO:0000256" key="1">
    <source>
        <dbReference type="ARBA" id="ARBA00023015"/>
    </source>
</evidence>
<dbReference type="SUPFAM" id="SSF46689">
    <property type="entry name" value="Homeodomain-like"/>
    <property type="match status" value="2"/>
</dbReference>
<dbReference type="GO" id="GO:0043565">
    <property type="term" value="F:sequence-specific DNA binding"/>
    <property type="evidence" value="ECO:0007669"/>
    <property type="project" value="InterPro"/>
</dbReference>
<organism evidence="4 5">
    <name type="scientific">Capsulimonas corticalis</name>
    <dbReference type="NCBI Taxonomy" id="2219043"/>
    <lineage>
        <taxon>Bacteria</taxon>
        <taxon>Bacillati</taxon>
        <taxon>Armatimonadota</taxon>
        <taxon>Armatimonadia</taxon>
        <taxon>Capsulimonadales</taxon>
        <taxon>Capsulimonadaceae</taxon>
        <taxon>Capsulimonas</taxon>
    </lineage>
</organism>
<dbReference type="AlphaFoldDB" id="A0A402CUQ0"/>
<gene>
    <name evidence="4" type="ORF">CCAX7_11060</name>
</gene>
<dbReference type="PANTHER" id="PTHR43280:SF2">
    <property type="entry name" value="HTH-TYPE TRANSCRIPTIONAL REGULATOR EXSA"/>
    <property type="match status" value="1"/>
</dbReference>
<sequence length="327" mass="36720">MNDSFTPWPTADALPPIVAVPVSSEEIERHHRAHSLTYRYLWSTYFHALEDAAMLPRPIHVSVQTVTDARYRNDCKYTQYEDFRYFCYTLSGVGAMSDASGTYLLPQGHAFLLEKDNAEAAYFYPPHGVEPWTFLAFDFNGLPAHAMTRAVVGKYGPVYALSPDTPIIKRLLGYEANGHGIANIHVADGAQMVVELLLALMTVGRAREETDPVIELVRRAIAMMGDGEEAVVQDVARALGVSREHLSRCFQRRVGMSPRQFCLEQRVRRACLLLKDTDASIKTIAAQLGYAEYSNFVHAFRQVTHMTPTEFRRRGFLPLAQLFSGGE</sequence>
<dbReference type="OrthoDB" id="2237754at2"/>
<evidence type="ECO:0000256" key="3">
    <source>
        <dbReference type="ARBA" id="ARBA00023163"/>
    </source>
</evidence>
<dbReference type="InterPro" id="IPR009057">
    <property type="entry name" value="Homeodomain-like_sf"/>
</dbReference>
<dbReference type="SMART" id="SM00342">
    <property type="entry name" value="HTH_ARAC"/>
    <property type="match status" value="1"/>
</dbReference>
<keyword evidence="2" id="KW-0238">DNA-binding</keyword>
<reference evidence="4 5" key="1">
    <citation type="journal article" date="2019" name="Int. J. Syst. Evol. Microbiol.">
        <title>Capsulimonas corticalis gen. nov., sp. nov., an aerobic capsulated bacterium, of a novel bacterial order, Capsulimonadales ord. nov., of the class Armatimonadia of the phylum Armatimonadetes.</title>
        <authorList>
            <person name="Li J."/>
            <person name="Kudo C."/>
            <person name="Tonouchi A."/>
        </authorList>
    </citation>
    <scope>NUCLEOTIDE SEQUENCE [LARGE SCALE GENOMIC DNA]</scope>
    <source>
        <strain evidence="4 5">AX-7</strain>
    </source>
</reference>
<keyword evidence="1" id="KW-0805">Transcription regulation</keyword>
<dbReference type="GO" id="GO:0003700">
    <property type="term" value="F:DNA-binding transcription factor activity"/>
    <property type="evidence" value="ECO:0007669"/>
    <property type="project" value="InterPro"/>
</dbReference>
<dbReference type="Proteomes" id="UP000287394">
    <property type="component" value="Chromosome"/>
</dbReference>
<accession>A0A402CUQ0</accession>